<comment type="caution">
    <text evidence="1">The sequence shown here is derived from an EMBL/GenBank/DDBJ whole genome shotgun (WGS) entry which is preliminary data.</text>
</comment>
<evidence type="ECO:0000313" key="2">
    <source>
        <dbReference type="Proteomes" id="UP001597058"/>
    </source>
</evidence>
<name>A0ABW3XNS0_9ACTN</name>
<sequence>MKTKRCENCRNPLGARHAHNARFCSGRCRMAAHRAARRQADPTPSAMTRRRQWVRHTARKMPLSVVGSKVRPASSTDPETWSSYSAVSRSTAGVGVGFVLSAMDRLVCIDLDHALLDGQLRPWARRIVDMLPATYIEVSPSGTGLHVWGFGSIERGRRIRRGESAIEVYDRGRYITVTRNPFENAPSRLADLTRVIADLL</sequence>
<protein>
    <submittedName>
        <fullName evidence="1">DNA primase</fullName>
    </submittedName>
</protein>
<evidence type="ECO:0000313" key="1">
    <source>
        <dbReference type="EMBL" id="MFD1309868.1"/>
    </source>
</evidence>
<dbReference type="Proteomes" id="UP001597058">
    <property type="component" value="Unassembled WGS sequence"/>
</dbReference>
<dbReference type="EMBL" id="JBHTMM010000043">
    <property type="protein sequence ID" value="MFD1309868.1"/>
    <property type="molecule type" value="Genomic_DNA"/>
</dbReference>
<proteinExistence type="predicted"/>
<reference evidence="2" key="1">
    <citation type="journal article" date="2019" name="Int. J. Syst. Evol. Microbiol.">
        <title>The Global Catalogue of Microorganisms (GCM) 10K type strain sequencing project: providing services to taxonomists for standard genome sequencing and annotation.</title>
        <authorList>
            <consortium name="The Broad Institute Genomics Platform"/>
            <consortium name="The Broad Institute Genome Sequencing Center for Infectious Disease"/>
            <person name="Wu L."/>
            <person name="Ma J."/>
        </authorList>
    </citation>
    <scope>NUCLEOTIDE SEQUENCE [LARGE SCALE GENOMIC DNA]</scope>
    <source>
        <strain evidence="2">CGMCC 4.7020</strain>
    </source>
</reference>
<dbReference type="RefSeq" id="WP_381329310.1">
    <property type="nucleotide sequence ID" value="NZ_JBHTMM010000043.1"/>
</dbReference>
<gene>
    <name evidence="1" type="ORF">ACFQ5X_28905</name>
</gene>
<accession>A0ABW3XNS0</accession>
<organism evidence="1 2">
    <name type="scientific">Streptomyces kaempferi</name>
    <dbReference type="NCBI Taxonomy" id="333725"/>
    <lineage>
        <taxon>Bacteria</taxon>
        <taxon>Bacillati</taxon>
        <taxon>Actinomycetota</taxon>
        <taxon>Actinomycetes</taxon>
        <taxon>Kitasatosporales</taxon>
        <taxon>Streptomycetaceae</taxon>
        <taxon>Streptomyces</taxon>
    </lineage>
</organism>
<keyword evidence="2" id="KW-1185">Reference proteome</keyword>